<name>A0A7L7L2X0_9BACT</name>
<dbReference type="GO" id="GO:0005886">
    <property type="term" value="C:plasma membrane"/>
    <property type="evidence" value="ECO:0007669"/>
    <property type="project" value="UniProtKB-ARBA"/>
</dbReference>
<evidence type="ECO:0000256" key="4">
    <source>
        <dbReference type="ARBA" id="ARBA00012201"/>
    </source>
</evidence>
<dbReference type="Proteomes" id="UP000514509">
    <property type="component" value="Chromosome"/>
</dbReference>
<organism evidence="23 24">
    <name type="scientific">Adhaeribacter radiodurans</name>
    <dbReference type="NCBI Taxonomy" id="2745197"/>
    <lineage>
        <taxon>Bacteria</taxon>
        <taxon>Pseudomonadati</taxon>
        <taxon>Bacteroidota</taxon>
        <taxon>Cytophagia</taxon>
        <taxon>Cytophagales</taxon>
        <taxon>Hymenobacteraceae</taxon>
        <taxon>Adhaeribacter</taxon>
    </lineage>
</organism>
<dbReference type="Gene3D" id="3.30.70.1230">
    <property type="entry name" value="Nucleotide cyclase"/>
    <property type="match status" value="1"/>
</dbReference>
<accession>A0A7L7L2X0</accession>
<dbReference type="KEGG" id="add:HUW48_03235"/>
<evidence type="ECO:0000256" key="13">
    <source>
        <dbReference type="ARBA" id="ARBA00023136"/>
    </source>
</evidence>
<dbReference type="PROSITE" id="PS00452">
    <property type="entry name" value="GUANYLATE_CYCLASE_1"/>
    <property type="match status" value="1"/>
</dbReference>
<dbReference type="PROSITE" id="PS50125">
    <property type="entry name" value="GUANYLATE_CYCLASE_2"/>
    <property type="match status" value="1"/>
</dbReference>
<feature type="signal peptide" evidence="21">
    <location>
        <begin position="1"/>
        <end position="20"/>
    </location>
</feature>
<evidence type="ECO:0000313" key="24">
    <source>
        <dbReference type="Proteomes" id="UP000514509"/>
    </source>
</evidence>
<sequence>MKKMFLLLTVFVFASLTSLCQDPVVQLLKTALQKAKEDTTRLRLHLALARAGKEQEKLFHSETAIQLTNKLLKRTTDKNKRRPIVLQEIQAYQRLDSLLTENGKMNPDLTLNHTQRLLELHTEIADKKGMAEQQWRLAYYKLYKNDTTSFLSYMQLSLVNDRQAKDTAGIVSTYRDLASFYLSIGNFPKALGALQTGLATAKKMNYKKGMAWCHLQLADIYRDNKEATQALQNYQTALPILYALKDTASLYNGLAALGGFYYKQNNIPKTIETYHKVIALGEAKKDLKQRVPGVYKWMGQVYKDAKDYTQSVHYYEKSLEGYKKQKNLPNTRLSIAYVLGGLGEVYQAKRDFAKATDYYLQAAKIVAELKDEYGLASAYWGVARARLQQKNHASAKQYSHQALQLLRKQYALEPISQAERLASQVDSASGNGLEALQHYQEYVRLTNQLRGDEIRKAAQVEKFDAEFAQQKALAKAEQEKREAVTKAQLQEEQTKRYALYGGLGLLTIFAGFMFNRFRVTQRQKRIIEKQKAIVETEKRRSDDLLLNILPAEVAEELKEKGHTEAKLFEQVTVMFTDFKGFTQTAEKLSPKELVAEIDTCFSAFDHIISQYNIEKIKTIGDSYMCVGGLPVANRTNAMDVLKAALEIQYYMQQQFEERTKEGKEAFEIRIGIHTGPVVAGIVGVKKFAYDVWGDTVNIASRMESSGEAGHVNISGETYEVVKDAFVCLYRGKILAKNKGEVDMYFVEGISLDKTTHLIADGLTKVGLTGMNGTKQV</sequence>
<feature type="chain" id="PRO_5029493534" description="Adenylate cyclase" evidence="21">
    <location>
        <begin position="21"/>
        <end position="776"/>
    </location>
</feature>
<dbReference type="EC" id="4.6.1.1" evidence="4"/>
<proteinExistence type="inferred from homology"/>
<dbReference type="Pfam" id="PF00211">
    <property type="entry name" value="Guanylate_cyc"/>
    <property type="match status" value="1"/>
</dbReference>
<dbReference type="PANTHER" id="PTHR45627">
    <property type="entry name" value="ADENYLATE CYCLASE TYPE 1"/>
    <property type="match status" value="1"/>
</dbReference>
<dbReference type="GO" id="GO:0035556">
    <property type="term" value="P:intracellular signal transduction"/>
    <property type="evidence" value="ECO:0007669"/>
    <property type="project" value="InterPro"/>
</dbReference>
<keyword evidence="6 20" id="KW-0812">Transmembrane</keyword>
<feature type="transmembrane region" description="Helical" evidence="20">
    <location>
        <begin position="497"/>
        <end position="515"/>
    </location>
</feature>
<evidence type="ECO:0000256" key="20">
    <source>
        <dbReference type="SAM" id="Phobius"/>
    </source>
</evidence>
<comment type="catalytic activity">
    <reaction evidence="1">
        <text>ATP = 3',5'-cyclic AMP + diphosphate</text>
        <dbReference type="Rhea" id="RHEA:15389"/>
        <dbReference type="ChEBI" id="CHEBI:30616"/>
        <dbReference type="ChEBI" id="CHEBI:33019"/>
        <dbReference type="ChEBI" id="CHEBI:58165"/>
        <dbReference type="EC" id="4.6.1.1"/>
    </reaction>
</comment>
<dbReference type="SUPFAM" id="SSF55073">
    <property type="entry name" value="Nucleotide cyclase"/>
    <property type="match status" value="1"/>
</dbReference>
<evidence type="ECO:0000256" key="3">
    <source>
        <dbReference type="ARBA" id="ARBA00004141"/>
    </source>
</evidence>
<evidence type="ECO:0000256" key="5">
    <source>
        <dbReference type="ARBA" id="ARBA00021420"/>
    </source>
</evidence>
<dbReference type="Gene3D" id="1.25.40.10">
    <property type="entry name" value="Tetratricopeptide repeat domain"/>
    <property type="match status" value="1"/>
</dbReference>
<dbReference type="FunFam" id="3.30.70.1230:FF:000033">
    <property type="entry name" value="Adenylate cyclase"/>
    <property type="match status" value="1"/>
</dbReference>
<keyword evidence="14 19" id="KW-0456">Lyase</keyword>
<dbReference type="PANTHER" id="PTHR45627:SF12">
    <property type="entry name" value="ADENYLATE CYCLASE TYPE 2"/>
    <property type="match status" value="1"/>
</dbReference>
<gene>
    <name evidence="23" type="ORF">HUW48_03235</name>
</gene>
<evidence type="ECO:0000259" key="22">
    <source>
        <dbReference type="PROSITE" id="PS50125"/>
    </source>
</evidence>
<comment type="similarity">
    <text evidence="19">Belongs to the adenylyl cyclase class-4/guanylyl cyclase family.</text>
</comment>
<evidence type="ECO:0000256" key="16">
    <source>
        <dbReference type="ARBA" id="ARBA00032637"/>
    </source>
</evidence>
<evidence type="ECO:0000256" key="19">
    <source>
        <dbReference type="RuleBase" id="RU000405"/>
    </source>
</evidence>
<evidence type="ECO:0000256" key="10">
    <source>
        <dbReference type="ARBA" id="ARBA00022842"/>
    </source>
</evidence>
<comment type="cofactor">
    <cofactor evidence="2">
        <name>Mg(2+)</name>
        <dbReference type="ChEBI" id="CHEBI:18420"/>
    </cofactor>
</comment>
<dbReference type="InterPro" id="IPR018297">
    <property type="entry name" value="A/G_cyclase_CS"/>
</dbReference>
<evidence type="ECO:0000256" key="17">
    <source>
        <dbReference type="ARBA" id="ARBA00064436"/>
    </source>
</evidence>
<dbReference type="GO" id="GO:0006171">
    <property type="term" value="P:cAMP biosynthetic process"/>
    <property type="evidence" value="ECO:0007669"/>
    <property type="project" value="UniProtKB-KW"/>
</dbReference>
<evidence type="ECO:0000256" key="8">
    <source>
        <dbReference type="ARBA" id="ARBA00022741"/>
    </source>
</evidence>
<evidence type="ECO:0000256" key="21">
    <source>
        <dbReference type="SAM" id="SignalP"/>
    </source>
</evidence>
<dbReference type="Pfam" id="PF13181">
    <property type="entry name" value="TPR_8"/>
    <property type="match status" value="1"/>
</dbReference>
<dbReference type="PROSITE" id="PS50005">
    <property type="entry name" value="TPR"/>
    <property type="match status" value="1"/>
</dbReference>
<dbReference type="CDD" id="cd07302">
    <property type="entry name" value="CHD"/>
    <property type="match status" value="1"/>
</dbReference>
<evidence type="ECO:0000256" key="12">
    <source>
        <dbReference type="ARBA" id="ARBA00022998"/>
    </source>
</evidence>
<keyword evidence="21" id="KW-0732">Signal</keyword>
<dbReference type="InterPro" id="IPR019734">
    <property type="entry name" value="TPR_rpt"/>
</dbReference>
<evidence type="ECO:0000256" key="15">
    <source>
        <dbReference type="ARBA" id="ARBA00032597"/>
    </source>
</evidence>
<evidence type="ECO:0000256" key="7">
    <source>
        <dbReference type="ARBA" id="ARBA00022723"/>
    </source>
</evidence>
<feature type="repeat" description="TPR" evidence="18">
    <location>
        <begin position="292"/>
        <end position="325"/>
    </location>
</feature>
<dbReference type="SUPFAM" id="SSF48452">
    <property type="entry name" value="TPR-like"/>
    <property type="match status" value="2"/>
</dbReference>
<dbReference type="AlphaFoldDB" id="A0A7L7L2X0"/>
<evidence type="ECO:0000256" key="14">
    <source>
        <dbReference type="ARBA" id="ARBA00023239"/>
    </source>
</evidence>
<evidence type="ECO:0000313" key="23">
    <source>
        <dbReference type="EMBL" id="QMU27103.1"/>
    </source>
</evidence>
<dbReference type="SMART" id="SM00028">
    <property type="entry name" value="TPR"/>
    <property type="match status" value="6"/>
</dbReference>
<evidence type="ECO:0000256" key="1">
    <source>
        <dbReference type="ARBA" id="ARBA00001593"/>
    </source>
</evidence>
<evidence type="ECO:0000256" key="6">
    <source>
        <dbReference type="ARBA" id="ARBA00022692"/>
    </source>
</evidence>
<evidence type="ECO:0000256" key="18">
    <source>
        <dbReference type="PROSITE-ProRule" id="PRU00339"/>
    </source>
</evidence>
<dbReference type="EMBL" id="CP055153">
    <property type="protein sequence ID" value="QMU27103.1"/>
    <property type="molecule type" value="Genomic_DNA"/>
</dbReference>
<keyword evidence="8" id="KW-0547">Nucleotide-binding</keyword>
<dbReference type="SMART" id="SM00044">
    <property type="entry name" value="CYCc"/>
    <property type="match status" value="1"/>
</dbReference>
<protein>
    <recommendedName>
        <fullName evidence="5">Adenylate cyclase</fullName>
        <ecNumber evidence="4">4.6.1.1</ecNumber>
    </recommendedName>
    <alternativeName>
        <fullName evidence="15">ATP pyrophosphate-lyase</fullName>
    </alternativeName>
    <alternativeName>
        <fullName evidence="16">Adenylyl cyclase</fullName>
    </alternativeName>
</protein>
<reference evidence="23 24" key="2">
    <citation type="submission" date="2020-08" db="EMBL/GenBank/DDBJ databases">
        <title>Adhaeribacter dokdonensis sp. nov., isolated from the rhizosphere of Elymus tsukushiensis, a plant native to the Dokdo Islands, Republic of Korea.</title>
        <authorList>
            <person name="Ghim S.Y."/>
        </authorList>
    </citation>
    <scope>NUCLEOTIDE SEQUENCE [LARGE SCALE GENOMIC DNA]</scope>
    <source>
        <strain evidence="23 24">KUDC8001</strain>
    </source>
</reference>
<keyword evidence="10" id="KW-0460">Magnesium</keyword>
<dbReference type="InterPro" id="IPR011990">
    <property type="entry name" value="TPR-like_helical_dom_sf"/>
</dbReference>
<dbReference type="InterPro" id="IPR029787">
    <property type="entry name" value="Nucleotide_cyclase"/>
</dbReference>
<keyword evidence="7" id="KW-0479">Metal-binding</keyword>
<comment type="subunit">
    <text evidence="17">Homodimer. Can also exist as monomer.</text>
</comment>
<dbReference type="Pfam" id="PF13424">
    <property type="entry name" value="TPR_12"/>
    <property type="match status" value="1"/>
</dbReference>
<keyword evidence="24" id="KW-1185">Reference proteome</keyword>
<keyword evidence="11 20" id="KW-1133">Transmembrane helix</keyword>
<keyword evidence="9" id="KW-0067">ATP-binding</keyword>
<evidence type="ECO:0000256" key="11">
    <source>
        <dbReference type="ARBA" id="ARBA00022989"/>
    </source>
</evidence>
<keyword evidence="13 20" id="KW-0472">Membrane</keyword>
<dbReference type="InterPro" id="IPR001054">
    <property type="entry name" value="A/G_cyclase"/>
</dbReference>
<dbReference type="GO" id="GO:0004016">
    <property type="term" value="F:adenylate cyclase activity"/>
    <property type="evidence" value="ECO:0007669"/>
    <property type="project" value="UniProtKB-EC"/>
</dbReference>
<keyword evidence="12" id="KW-0115">cAMP biosynthesis</keyword>
<dbReference type="GO" id="GO:0005524">
    <property type="term" value="F:ATP binding"/>
    <property type="evidence" value="ECO:0007669"/>
    <property type="project" value="UniProtKB-KW"/>
</dbReference>
<comment type="subcellular location">
    <subcellularLocation>
        <location evidence="3">Membrane</location>
        <topology evidence="3">Multi-pass membrane protein</topology>
    </subcellularLocation>
</comment>
<feature type="domain" description="Guanylate cyclase" evidence="22">
    <location>
        <begin position="572"/>
        <end position="703"/>
    </location>
</feature>
<evidence type="ECO:0000256" key="9">
    <source>
        <dbReference type="ARBA" id="ARBA00022840"/>
    </source>
</evidence>
<reference evidence="23 24" key="1">
    <citation type="submission" date="2020-06" db="EMBL/GenBank/DDBJ databases">
        <authorList>
            <person name="Hwang Y.J."/>
        </authorList>
    </citation>
    <scope>NUCLEOTIDE SEQUENCE [LARGE SCALE GENOMIC DNA]</scope>
    <source>
        <strain evidence="23 24">KUDC8001</strain>
    </source>
</reference>
<keyword evidence="18" id="KW-0802">TPR repeat</keyword>
<evidence type="ECO:0000256" key="2">
    <source>
        <dbReference type="ARBA" id="ARBA00001946"/>
    </source>
</evidence>
<dbReference type="RefSeq" id="WP_182414304.1">
    <property type="nucleotide sequence ID" value="NZ_CP055153.1"/>
</dbReference>
<dbReference type="GO" id="GO:0046872">
    <property type="term" value="F:metal ion binding"/>
    <property type="evidence" value="ECO:0007669"/>
    <property type="project" value="UniProtKB-KW"/>
</dbReference>